<evidence type="ECO:0000313" key="2">
    <source>
        <dbReference type="Proteomes" id="UP001140234"/>
    </source>
</evidence>
<sequence length="370" mass="39232">MALYLANTDGERGAKRPEIAITLHADPVVVWAGSSSTLVCGTAEVVSQSAMPACAIRVMLVGTWSARSAVKRMGRSRWTHSEFLREELDVQCSKAAFLTSDHACPAGRYVVPFAFALDPAAPPTLRVPHCRASYAAVAVLYCGASQQLARAQRPVTVASHALSGAPASIAACSQPVSQWGTLGAETCGRGMFPFCVSIDRTAARAGDTVRIRLDIYPPAGGGAAPEVTAYYVSTRLVQRTCRVAPAQHAQAGGPRTLWTQRSLRPAPVAGTVDLTRIAAHRRLRAEWPLRVPRELHDSVHAAGIAVCYEVRVRFVPRAFAGGLLRKAVKHVESWSGAVAPVSSTLPLVVVPGWPPAPGDSPPPYGLAGEL</sequence>
<dbReference type="Proteomes" id="UP001140234">
    <property type="component" value="Unassembled WGS sequence"/>
</dbReference>
<accession>A0ACC1K518</accession>
<comment type="caution">
    <text evidence="1">The sequence shown here is derived from an EMBL/GenBank/DDBJ whole genome shotgun (WGS) entry which is preliminary data.</text>
</comment>
<dbReference type="EMBL" id="JANBUJ010000229">
    <property type="protein sequence ID" value="KAJ2773405.1"/>
    <property type="molecule type" value="Genomic_DNA"/>
</dbReference>
<evidence type="ECO:0000313" key="1">
    <source>
        <dbReference type="EMBL" id="KAJ2773405.1"/>
    </source>
</evidence>
<name>A0ACC1K518_9FUNG</name>
<reference evidence="1" key="1">
    <citation type="submission" date="2022-07" db="EMBL/GenBank/DDBJ databases">
        <title>Phylogenomic reconstructions and comparative analyses of Kickxellomycotina fungi.</title>
        <authorList>
            <person name="Reynolds N.K."/>
            <person name="Stajich J.E."/>
            <person name="Barry K."/>
            <person name="Grigoriev I.V."/>
            <person name="Crous P."/>
            <person name="Smith M.E."/>
        </authorList>
    </citation>
    <scope>NUCLEOTIDE SEQUENCE</scope>
    <source>
        <strain evidence="1">CBS 109366</strain>
    </source>
</reference>
<gene>
    <name evidence="1" type="ORF">IWQ57_001309</name>
</gene>
<keyword evidence="2" id="KW-1185">Reference proteome</keyword>
<proteinExistence type="predicted"/>
<protein>
    <submittedName>
        <fullName evidence="1">Uncharacterized protein</fullName>
    </submittedName>
</protein>
<organism evidence="1 2">
    <name type="scientific">Coemansia nantahalensis</name>
    <dbReference type="NCBI Taxonomy" id="2789366"/>
    <lineage>
        <taxon>Eukaryota</taxon>
        <taxon>Fungi</taxon>
        <taxon>Fungi incertae sedis</taxon>
        <taxon>Zoopagomycota</taxon>
        <taxon>Kickxellomycotina</taxon>
        <taxon>Kickxellomycetes</taxon>
        <taxon>Kickxellales</taxon>
        <taxon>Kickxellaceae</taxon>
        <taxon>Coemansia</taxon>
    </lineage>
</organism>